<dbReference type="Proteomes" id="UP001283361">
    <property type="component" value="Unassembled WGS sequence"/>
</dbReference>
<reference evidence="2" key="1">
    <citation type="journal article" date="2023" name="G3 (Bethesda)">
        <title>A reference genome for the long-term kleptoplast-retaining sea slug Elysia crispata morphotype clarki.</title>
        <authorList>
            <person name="Eastman K.E."/>
            <person name="Pendleton A.L."/>
            <person name="Shaikh M.A."/>
            <person name="Suttiyut T."/>
            <person name="Ogas R."/>
            <person name="Tomko P."/>
            <person name="Gavelis G."/>
            <person name="Widhalm J.R."/>
            <person name="Wisecaver J.H."/>
        </authorList>
    </citation>
    <scope>NUCLEOTIDE SEQUENCE</scope>
    <source>
        <strain evidence="2">ECLA1</strain>
    </source>
</reference>
<dbReference type="AlphaFoldDB" id="A0AAE0Z0A4"/>
<protein>
    <submittedName>
        <fullName evidence="2">Uncharacterized protein</fullName>
    </submittedName>
</protein>
<evidence type="ECO:0000256" key="1">
    <source>
        <dbReference type="SAM" id="MobiDB-lite"/>
    </source>
</evidence>
<feature type="compositionally biased region" description="Basic and acidic residues" evidence="1">
    <location>
        <begin position="808"/>
        <end position="819"/>
    </location>
</feature>
<keyword evidence="3" id="KW-1185">Reference proteome</keyword>
<evidence type="ECO:0000313" key="3">
    <source>
        <dbReference type="Proteomes" id="UP001283361"/>
    </source>
</evidence>
<dbReference type="InterPro" id="IPR016024">
    <property type="entry name" value="ARM-type_fold"/>
</dbReference>
<proteinExistence type="predicted"/>
<name>A0AAE0Z0A4_9GAST</name>
<feature type="region of interest" description="Disordered" evidence="1">
    <location>
        <begin position="794"/>
        <end position="819"/>
    </location>
</feature>
<comment type="caution">
    <text evidence="2">The sequence shown here is derived from an EMBL/GenBank/DDBJ whole genome shotgun (WGS) entry which is preliminary data.</text>
</comment>
<dbReference type="EMBL" id="JAWDGP010004972">
    <property type="protein sequence ID" value="KAK3760564.1"/>
    <property type="molecule type" value="Genomic_DNA"/>
</dbReference>
<organism evidence="2 3">
    <name type="scientific">Elysia crispata</name>
    <name type="common">lettuce slug</name>
    <dbReference type="NCBI Taxonomy" id="231223"/>
    <lineage>
        <taxon>Eukaryota</taxon>
        <taxon>Metazoa</taxon>
        <taxon>Spiralia</taxon>
        <taxon>Lophotrochozoa</taxon>
        <taxon>Mollusca</taxon>
        <taxon>Gastropoda</taxon>
        <taxon>Heterobranchia</taxon>
        <taxon>Euthyneura</taxon>
        <taxon>Panpulmonata</taxon>
        <taxon>Sacoglossa</taxon>
        <taxon>Placobranchoidea</taxon>
        <taxon>Plakobranchidae</taxon>
        <taxon>Elysia</taxon>
    </lineage>
</organism>
<evidence type="ECO:0000313" key="2">
    <source>
        <dbReference type="EMBL" id="KAK3760564.1"/>
    </source>
</evidence>
<sequence>MPSNDLYWDQLPQLFSRILHLWKESPTHNNWAMEKLMEIFCKHIASDPGLVQFVGFPAFLEGFFESGQLIQYPDFVINNVALMAGEVILSESPELKGLQETAFALIRYPLEYWLVDKGHITHVTFQLYSKFIRHRVMLLELERYSFDISQAVAYAIVSPHNYTRKSASMYLTDLIGFAYGGTGQHTERKVKLRVDITNCLQQVHRRLSQQHGISDFQAGDDSPLSEPSKHMIDRDAQTRYCQLVCNSAKSCPEWFKVMTGQGIFIAVLELCCLIAEKESGDEDGLYVTCAHLVVQLCSSSDWQGSWKQHHQQLVHLMKVLCQHGSAFTVTEILSMAHTVLMGLRDVKSDEKNLLLELSLLPLFVLVSAVPDSVYKFSPEIVSKVQAIMASSNVSKPLPLMKEAVKNLYSSLENEISCSQEHSEFLMYLSLQEAAPPPNVTKPLLCGTQLRDDEVVNFLLFSFFHLEEFKNKSCHNVKNILAALGCFMKYPRLPHVNIQAAMACCIKLITTQAIPNQEFLLSLLETLQLKLVDLNPNVQEAAVKAVGDLMLWDGLNLTLPQVSQCARALWQCVDYKTEGVAMQVLEVLINASSVKRLDSFITLISASKAEVTQKAEEFLISGNWDNIKPVAFTLLSKLCTNHIMLKYAQGSFKRYNTGLRIAVLNYMKATFEESYTTQSSVDEQVSKVMSLLAIGWGDLLLDKAISVETCNLRQVTSIMEALLSFMDRKDINKHVDLLISELVPQDLSFNDGSEGSLAFDDICDSLLYVHDHLNKEQMENALSSPRDLNNEYLDCGSSEEGPPAKKVKRDISDSHGVEKNGERSSLKLQLLLNSVLDGTKKVSSELLKQRYQDTTVTVMGDDVLDSTKELTPLMLTNEPVPSRQLILKSLSLENQEERQKVCDIMSWAVFKESLRRIQPVTLSSEAERSTDEYERNCMMLIYDFHQLLNKSFKDMRQDLEKQLISLILNKFSGILSHNQQEKTALEEALVVKNLISFLHKVNTILSNRDKFCEFVFDHKKSVMIKPIQMENTKFTLDSFLDRLNALRCLDAERILAKEKYPAQEGLDALLDTFCEGNKETACGLNGNVEMTTKNRNECFSSLDDTPQNTSSVDSVTQNISNVCKQFKPSGSSVLDKLSSKDHQILCSIVNEVFQVETIEDALKQIISKDRKDNSYDILRFMKMLSQQFVLGVFDEKLHKAELFSLFAQLQAWFLSEREFDSDEENDPSALDCF</sequence>
<accession>A0AAE0Z0A4</accession>
<dbReference type="SUPFAM" id="SSF48371">
    <property type="entry name" value="ARM repeat"/>
    <property type="match status" value="1"/>
</dbReference>
<gene>
    <name evidence="2" type="ORF">RRG08_022847</name>
</gene>